<proteinExistence type="predicted"/>
<name>A0A7S3A5J5_9RHOD</name>
<dbReference type="EMBL" id="HBHW01039575">
    <property type="protein sequence ID" value="CAE0062371.1"/>
    <property type="molecule type" value="Transcribed_RNA"/>
</dbReference>
<accession>A0A7S3A5J5</accession>
<dbReference type="EMBL" id="HBHW01039604">
    <property type="protein sequence ID" value="CAE0062398.1"/>
    <property type="molecule type" value="Transcribed_RNA"/>
</dbReference>
<gene>
    <name evidence="1" type="ORF">RMAR00112_LOCUS30441</name>
    <name evidence="2" type="ORF">RMAR00112_LOCUS30468</name>
</gene>
<reference evidence="1" key="1">
    <citation type="submission" date="2021-01" db="EMBL/GenBank/DDBJ databases">
        <authorList>
            <person name="Corre E."/>
            <person name="Pelletier E."/>
            <person name="Niang G."/>
            <person name="Scheremetjew M."/>
            <person name="Finn R."/>
            <person name="Kale V."/>
            <person name="Holt S."/>
            <person name="Cochrane G."/>
            <person name="Meng A."/>
            <person name="Brown T."/>
            <person name="Cohen L."/>
        </authorList>
    </citation>
    <scope>NUCLEOTIDE SEQUENCE</scope>
    <source>
        <strain evidence="1">CCMP 769</strain>
    </source>
</reference>
<evidence type="ECO:0000313" key="2">
    <source>
        <dbReference type="EMBL" id="CAE0062398.1"/>
    </source>
</evidence>
<dbReference type="AlphaFoldDB" id="A0A7S3A5J5"/>
<evidence type="ECO:0000313" key="1">
    <source>
        <dbReference type="EMBL" id="CAE0062371.1"/>
    </source>
</evidence>
<sequence length="145" mass="16653">MKSVQTCECIPSRRSSHARFYFIRLKKLRMRYSSCTVALGTRVSLLYKKSLCHRSEGHESTVALVYPVVSATQDPGLLPRKRAILIFDNIVYCIDPLSGRRIWKNELPVEVGSRSIFQEVRPKTAPKRMDNAFKQSQLLNILNLL</sequence>
<organism evidence="1">
    <name type="scientific">Rhodosorus marinus</name>
    <dbReference type="NCBI Taxonomy" id="101924"/>
    <lineage>
        <taxon>Eukaryota</taxon>
        <taxon>Rhodophyta</taxon>
        <taxon>Stylonematophyceae</taxon>
        <taxon>Stylonematales</taxon>
        <taxon>Stylonemataceae</taxon>
        <taxon>Rhodosorus</taxon>
    </lineage>
</organism>
<protein>
    <submittedName>
        <fullName evidence="1">Uncharacterized protein</fullName>
    </submittedName>
</protein>